<feature type="chain" id="PRO_5014138813" evidence="1">
    <location>
        <begin position="21"/>
        <end position="327"/>
    </location>
</feature>
<keyword evidence="1" id="KW-0732">Signal</keyword>
<name>A0A2H9U4W7_9GAMM</name>
<sequence length="327" mass="35159">MKYTKIALAVFCSTLITACASLETAVAPTQAFKQILNSREQATQQLNNASVCCSHISKLQYQPLAAGKAQLVAIDGNSPVFAFPEGNSYYAAFKLPTHSGDLKITVAGLIDQTVFNPSVLLLDAQFNVTRTIGADIISYQPARLLDGDRVEGVFTVDRSYVGNPNNETYMVIYTTQATLADETQIMSPSKMMAKAMSVQDYGAKDPLIPHSAWGVVNVEVEDTSATVIGDNFYKPVYQDAITANAPVVDPAPNKLVVPAAVAVTKPVVTQMPPAMLSDSEAFYHEQIKKSVSAGDIDKAMQLVGEAERAGSRNAKAVFIDAVKRSQK</sequence>
<dbReference type="PROSITE" id="PS51257">
    <property type="entry name" value="PROKAR_LIPOPROTEIN"/>
    <property type="match status" value="1"/>
</dbReference>
<reference evidence="2 3" key="1">
    <citation type="submission" date="2017-11" db="EMBL/GenBank/DDBJ databases">
        <title>Draft genome sequence of environmental isolate Aeromonas cavernicola sp. nov. MDC 2508.</title>
        <authorList>
            <person name="Colston S.M."/>
            <person name="Navarro A."/>
            <person name="Martinez-Murcia A.J."/>
            <person name="Graf J."/>
        </authorList>
    </citation>
    <scope>NUCLEOTIDE SEQUENCE [LARGE SCALE GENOMIC DNA]</scope>
    <source>
        <strain evidence="2 3">MDC 2508</strain>
    </source>
</reference>
<dbReference type="InterPro" id="IPR010794">
    <property type="entry name" value="MalM"/>
</dbReference>
<dbReference type="AlphaFoldDB" id="A0A2H9U4W7"/>
<accession>A0A2H9U4W7</accession>
<dbReference type="GO" id="GO:0042597">
    <property type="term" value="C:periplasmic space"/>
    <property type="evidence" value="ECO:0007669"/>
    <property type="project" value="InterPro"/>
</dbReference>
<dbReference type="OrthoDB" id="5944162at2"/>
<gene>
    <name evidence="2" type="ORF">CUC53_09250</name>
</gene>
<comment type="caution">
    <text evidence="2">The sequence shown here is derived from an EMBL/GenBank/DDBJ whole genome shotgun (WGS) entry which is preliminary data.</text>
</comment>
<dbReference type="EMBL" id="PGGC01000080">
    <property type="protein sequence ID" value="PJG59061.1"/>
    <property type="molecule type" value="Genomic_DNA"/>
</dbReference>
<proteinExistence type="predicted"/>
<dbReference type="Pfam" id="PF07148">
    <property type="entry name" value="MalM"/>
    <property type="match status" value="1"/>
</dbReference>
<keyword evidence="3" id="KW-1185">Reference proteome</keyword>
<evidence type="ECO:0000256" key="1">
    <source>
        <dbReference type="SAM" id="SignalP"/>
    </source>
</evidence>
<organism evidence="2 3">
    <name type="scientific">Aeromonas cavernicola</name>
    <dbReference type="NCBI Taxonomy" id="1006623"/>
    <lineage>
        <taxon>Bacteria</taxon>
        <taxon>Pseudomonadati</taxon>
        <taxon>Pseudomonadota</taxon>
        <taxon>Gammaproteobacteria</taxon>
        <taxon>Aeromonadales</taxon>
        <taxon>Aeromonadaceae</taxon>
        <taxon>Aeromonas</taxon>
    </lineage>
</organism>
<dbReference type="GO" id="GO:0008643">
    <property type="term" value="P:carbohydrate transport"/>
    <property type="evidence" value="ECO:0007669"/>
    <property type="project" value="InterPro"/>
</dbReference>
<protein>
    <submittedName>
        <fullName evidence="2">Transcriptional regulator</fullName>
    </submittedName>
</protein>
<dbReference type="Proteomes" id="UP000235861">
    <property type="component" value="Unassembled WGS sequence"/>
</dbReference>
<evidence type="ECO:0000313" key="2">
    <source>
        <dbReference type="EMBL" id="PJG59061.1"/>
    </source>
</evidence>
<feature type="signal peptide" evidence="1">
    <location>
        <begin position="1"/>
        <end position="20"/>
    </location>
</feature>
<dbReference type="RefSeq" id="WP_100293888.1">
    <property type="nucleotide sequence ID" value="NZ_PGGC01000080.1"/>
</dbReference>
<evidence type="ECO:0000313" key="3">
    <source>
        <dbReference type="Proteomes" id="UP000235861"/>
    </source>
</evidence>